<protein>
    <submittedName>
        <fullName evidence="2">Phage tail protein</fullName>
    </submittedName>
</protein>
<organism evidence="2 3">
    <name type="scientific">Klebsiella michiganensis</name>
    <dbReference type="NCBI Taxonomy" id="1134687"/>
    <lineage>
        <taxon>Bacteria</taxon>
        <taxon>Pseudomonadati</taxon>
        <taxon>Pseudomonadota</taxon>
        <taxon>Gammaproteobacteria</taxon>
        <taxon>Enterobacterales</taxon>
        <taxon>Enterobacteriaceae</taxon>
        <taxon>Klebsiella/Raoultella group</taxon>
        <taxon>Klebsiella</taxon>
    </lineage>
</organism>
<feature type="domain" description="Glycine-rich" evidence="1">
    <location>
        <begin position="84"/>
        <end position="283"/>
    </location>
</feature>
<dbReference type="Pfam" id="PF21722">
    <property type="entry name" value="Gly_rich_2"/>
    <property type="match status" value="1"/>
</dbReference>
<dbReference type="AlphaFoldDB" id="A0AAJ1KXT9"/>
<name>A0AAJ1KXT9_9ENTR</name>
<dbReference type="InterPro" id="IPR049304">
    <property type="entry name" value="Gly_rich_dom"/>
</dbReference>
<comment type="caution">
    <text evidence="2">The sequence shown here is derived from an EMBL/GenBank/DDBJ whole genome shotgun (WGS) entry which is preliminary data.</text>
</comment>
<evidence type="ECO:0000259" key="1">
    <source>
        <dbReference type="Pfam" id="PF21722"/>
    </source>
</evidence>
<proteinExistence type="predicted"/>
<evidence type="ECO:0000313" key="2">
    <source>
        <dbReference type="EMBL" id="MDH0966964.1"/>
    </source>
</evidence>
<dbReference type="EMBL" id="JAOCBF010000073">
    <property type="protein sequence ID" value="MDH0966964.1"/>
    <property type="molecule type" value="Genomic_DNA"/>
</dbReference>
<dbReference type="Proteomes" id="UP001159937">
    <property type="component" value="Unassembled WGS sequence"/>
</dbReference>
<accession>A0AAJ1KXT9</accession>
<evidence type="ECO:0000313" key="3">
    <source>
        <dbReference type="Proteomes" id="UP001159937"/>
    </source>
</evidence>
<reference evidence="2" key="1">
    <citation type="submission" date="2022-09" db="EMBL/GenBank/DDBJ databases">
        <title>Intensive care unit water sources are persistently colonized with multi-drug resistant bacteria and are the site of extensive horizontal gene transfer of antibiotic resistance genes.</title>
        <authorList>
            <person name="Diorio-Toth L."/>
        </authorList>
    </citation>
    <scope>NUCLEOTIDE SEQUENCE</scope>
    <source>
        <strain evidence="2">GD03918</strain>
    </source>
</reference>
<gene>
    <name evidence="2" type="ORF">N5C89_29435</name>
</gene>
<dbReference type="RefSeq" id="WP_080528639.1">
    <property type="nucleotide sequence ID" value="NZ_CBCYIF010000008.1"/>
</dbReference>
<sequence>MRKVGSTTDTADANGEYTNGNVANGISPTIINAEMLNTFQRELVNLVEGLGYTLNPDDDSQILKAINGVISGRLLGVPRVITSSGMFTKSSGAKKWRIRVLGAGAGSSAAPATGNGEVSISNGGGAGAYAEGIYDVSELTSAMVTIGTGGAGGTAASPYGGDGGATSVGALISAPGGKSGLPAGPANPPFQPVANTNSNSPSGWNIVGTSGAGSEPAVAASTSYAVGSRGANSPLGVGGAVPAINTPANTGGGYGSGASGCSNGPSQPVKAGAAGRDGIVIIEEYS</sequence>